<dbReference type="HOGENOM" id="CLU_108307_0_0_1"/>
<dbReference type="PANTHER" id="PTHR24131">
    <property type="entry name" value="APOPTOSIS-STIMULATING OF P53 PROTEIN"/>
    <property type="match status" value="1"/>
</dbReference>
<dbReference type="SUPFAM" id="SSF50044">
    <property type="entry name" value="SH3-domain"/>
    <property type="match status" value="1"/>
</dbReference>
<evidence type="ECO:0000256" key="3">
    <source>
        <dbReference type="ARBA" id="ARBA00022703"/>
    </source>
</evidence>
<evidence type="ECO:0000256" key="8">
    <source>
        <dbReference type="PROSITE-ProRule" id="PRU00192"/>
    </source>
</evidence>
<dbReference type="Proteomes" id="UP000001593">
    <property type="component" value="Unassembled WGS sequence"/>
</dbReference>
<dbReference type="PhylomeDB" id="A7RGN2"/>
<evidence type="ECO:0000259" key="9">
    <source>
        <dbReference type="PROSITE" id="PS50002"/>
    </source>
</evidence>
<dbReference type="InterPro" id="IPR001452">
    <property type="entry name" value="SH3_domain"/>
</dbReference>
<organism evidence="10 11">
    <name type="scientific">Nematostella vectensis</name>
    <name type="common">Starlet sea anemone</name>
    <dbReference type="NCBI Taxonomy" id="45351"/>
    <lineage>
        <taxon>Eukaryota</taxon>
        <taxon>Metazoa</taxon>
        <taxon>Cnidaria</taxon>
        <taxon>Anthozoa</taxon>
        <taxon>Hexacorallia</taxon>
        <taxon>Actiniaria</taxon>
        <taxon>Edwardsiidae</taxon>
        <taxon>Nematostella</taxon>
    </lineage>
</organism>
<dbReference type="Pfam" id="PF00018">
    <property type="entry name" value="SH3_1"/>
    <property type="match status" value="1"/>
</dbReference>
<dbReference type="SMART" id="SM00248">
    <property type="entry name" value="ANK"/>
    <property type="match status" value="2"/>
</dbReference>
<dbReference type="GO" id="GO:0006915">
    <property type="term" value="P:apoptotic process"/>
    <property type="evidence" value="ECO:0007669"/>
    <property type="project" value="UniProtKB-KW"/>
</dbReference>
<keyword evidence="3" id="KW-0053">Apoptosis</keyword>
<accession>A7RGN2</accession>
<dbReference type="GO" id="GO:0005634">
    <property type="term" value="C:nucleus"/>
    <property type="evidence" value="ECO:0007669"/>
    <property type="project" value="UniProtKB-SubCell"/>
</dbReference>
<dbReference type="PROSITE" id="PS50002">
    <property type="entry name" value="SH3"/>
    <property type="match status" value="1"/>
</dbReference>
<dbReference type="OMA" id="DYEREWW"/>
<keyword evidence="11" id="KW-1185">Reference proteome</keyword>
<dbReference type="PROSITE" id="PS50297">
    <property type="entry name" value="ANK_REP_REGION"/>
    <property type="match status" value="2"/>
</dbReference>
<protein>
    <recommendedName>
        <fullName evidence="9">SH3 domain-containing protein</fullName>
    </recommendedName>
</protein>
<dbReference type="InterPro" id="IPR036770">
    <property type="entry name" value="Ankyrin_rpt-contain_sf"/>
</dbReference>
<evidence type="ECO:0000256" key="5">
    <source>
        <dbReference type="ARBA" id="ARBA00023043"/>
    </source>
</evidence>
<reference evidence="10 11" key="1">
    <citation type="journal article" date="2007" name="Science">
        <title>Sea anemone genome reveals ancestral eumetazoan gene repertoire and genomic organization.</title>
        <authorList>
            <person name="Putnam N.H."/>
            <person name="Srivastava M."/>
            <person name="Hellsten U."/>
            <person name="Dirks B."/>
            <person name="Chapman J."/>
            <person name="Salamov A."/>
            <person name="Terry A."/>
            <person name="Shapiro H."/>
            <person name="Lindquist E."/>
            <person name="Kapitonov V.V."/>
            <person name="Jurka J."/>
            <person name="Genikhovich G."/>
            <person name="Grigoriev I.V."/>
            <person name="Lucas S.M."/>
            <person name="Steele R.E."/>
            <person name="Finnerty J.R."/>
            <person name="Technau U."/>
            <person name="Martindale M.Q."/>
            <person name="Rokhsar D.S."/>
        </authorList>
    </citation>
    <scope>NUCLEOTIDE SEQUENCE [LARGE SCALE GENOMIC DNA]</scope>
    <source>
        <strain evidence="11">CH2 X CH6</strain>
    </source>
</reference>
<dbReference type="InterPro" id="IPR036028">
    <property type="entry name" value="SH3-like_dom_sf"/>
</dbReference>
<evidence type="ECO:0000256" key="7">
    <source>
        <dbReference type="PROSITE-ProRule" id="PRU00023"/>
    </source>
</evidence>
<feature type="domain" description="SH3" evidence="9">
    <location>
        <begin position="152"/>
        <end position="215"/>
    </location>
</feature>
<dbReference type="KEGG" id="nve:5521843"/>
<evidence type="ECO:0000256" key="1">
    <source>
        <dbReference type="ARBA" id="ARBA00004123"/>
    </source>
</evidence>
<dbReference type="InterPro" id="IPR047163">
    <property type="entry name" value="ASPP1/2"/>
</dbReference>
<keyword evidence="5 7" id="KW-0040">ANK repeat</keyword>
<dbReference type="PANTHER" id="PTHR24131:SF10">
    <property type="entry name" value="ANKYRIN-REPEAT, SH3-DOMAIN, AND PROLINE-RICH-REGION CONTAINING PROTEIN, ISOFORM B"/>
    <property type="match status" value="1"/>
</dbReference>
<evidence type="ECO:0000256" key="2">
    <source>
        <dbReference type="ARBA" id="ARBA00022443"/>
    </source>
</evidence>
<dbReference type="SUPFAM" id="SSF48403">
    <property type="entry name" value="Ankyrin repeat"/>
    <property type="match status" value="1"/>
</dbReference>
<keyword evidence="2 8" id="KW-0728">SH3 domain</keyword>
<keyword evidence="4" id="KW-0677">Repeat</keyword>
<evidence type="ECO:0000313" key="10">
    <source>
        <dbReference type="EMBL" id="EDO49564.1"/>
    </source>
</evidence>
<dbReference type="eggNOG" id="KOG0515">
    <property type="taxonomic scope" value="Eukaryota"/>
</dbReference>
<dbReference type="SMART" id="SM00326">
    <property type="entry name" value="SH3"/>
    <property type="match status" value="1"/>
</dbReference>
<dbReference type="PRINTS" id="PR00452">
    <property type="entry name" value="SH3DOMAIN"/>
</dbReference>
<feature type="repeat" description="ANK" evidence="7">
    <location>
        <begin position="53"/>
        <end position="85"/>
    </location>
</feature>
<sequence length="220" mass="24476">MHLCSDKDIEKKKSRRVILDPHAVLLDAALEGELEHVKQVIKNVEDPSTANSDGITALHNSVCGNHLSIVQFLVQYGCDVNLPDSHGWTPLHCAAVNNNLKVVQFLVEHGACIFATTNLERKTPAQCCDTTATGFFECSQYLQDIELNFGLVNGGRVYALYAYSASEQDELSFECGEELRVLRRGDNNEKEWWWAEGGRGQAGYIPRNLLGLFPRVAPEV</sequence>
<dbReference type="PROSITE" id="PS50088">
    <property type="entry name" value="ANK_REPEAT"/>
    <property type="match status" value="2"/>
</dbReference>
<dbReference type="EMBL" id="DS469509">
    <property type="protein sequence ID" value="EDO49564.1"/>
    <property type="molecule type" value="Genomic_DNA"/>
</dbReference>
<dbReference type="OrthoDB" id="10038642at2759"/>
<dbReference type="STRING" id="45351.A7RGN2"/>
<dbReference type="AlphaFoldDB" id="A7RGN2"/>
<name>A7RGN2_NEMVE</name>
<dbReference type="GO" id="GO:0002039">
    <property type="term" value="F:p53 binding"/>
    <property type="evidence" value="ECO:0007669"/>
    <property type="project" value="InterPro"/>
</dbReference>
<proteinExistence type="predicted"/>
<dbReference type="Pfam" id="PF12796">
    <property type="entry name" value="Ank_2"/>
    <property type="match status" value="1"/>
</dbReference>
<feature type="repeat" description="ANK" evidence="7">
    <location>
        <begin position="86"/>
        <end position="118"/>
    </location>
</feature>
<comment type="subcellular location">
    <subcellularLocation>
        <location evidence="1">Nucleus</location>
    </subcellularLocation>
</comment>
<evidence type="ECO:0000256" key="6">
    <source>
        <dbReference type="ARBA" id="ARBA00023242"/>
    </source>
</evidence>
<dbReference type="GO" id="GO:0042981">
    <property type="term" value="P:regulation of apoptotic process"/>
    <property type="evidence" value="ECO:0007669"/>
    <property type="project" value="InterPro"/>
</dbReference>
<dbReference type="InParanoid" id="A7RGN2"/>
<gene>
    <name evidence="10" type="ORF">NEMVEDRAFT_v1g80435</name>
</gene>
<evidence type="ECO:0000256" key="4">
    <source>
        <dbReference type="ARBA" id="ARBA00022737"/>
    </source>
</evidence>
<dbReference type="InterPro" id="IPR002110">
    <property type="entry name" value="Ankyrin_rpt"/>
</dbReference>
<dbReference type="Gene3D" id="1.25.40.20">
    <property type="entry name" value="Ankyrin repeat-containing domain"/>
    <property type="match status" value="1"/>
</dbReference>
<evidence type="ECO:0000313" key="11">
    <source>
        <dbReference type="Proteomes" id="UP000001593"/>
    </source>
</evidence>
<keyword evidence="6" id="KW-0539">Nucleus</keyword>